<dbReference type="Gene3D" id="3.40.50.720">
    <property type="entry name" value="NAD(P)-binding Rossmann-like Domain"/>
    <property type="match status" value="1"/>
</dbReference>
<dbReference type="PRINTS" id="PR00080">
    <property type="entry name" value="SDRFAMILY"/>
</dbReference>
<evidence type="ECO:0000313" key="4">
    <source>
        <dbReference type="EMBL" id="TXI32820.1"/>
    </source>
</evidence>
<dbReference type="SUPFAM" id="SSF51735">
    <property type="entry name" value="NAD(P)-binding Rossmann-fold domains"/>
    <property type="match status" value="1"/>
</dbReference>
<dbReference type="PRINTS" id="PR00081">
    <property type="entry name" value="GDHRDH"/>
</dbReference>
<dbReference type="PIRSF" id="PIRSF000126">
    <property type="entry name" value="11-beta-HSD1"/>
    <property type="match status" value="1"/>
</dbReference>
<organism evidence="4 5">
    <name type="scientific">Aquipseudomonas alcaligenes</name>
    <name type="common">Pseudomonas alcaligenes</name>
    <dbReference type="NCBI Taxonomy" id="43263"/>
    <lineage>
        <taxon>Bacteria</taxon>
        <taxon>Pseudomonadati</taxon>
        <taxon>Pseudomonadota</taxon>
        <taxon>Gammaproteobacteria</taxon>
        <taxon>Pseudomonadales</taxon>
        <taxon>Pseudomonadaceae</taxon>
        <taxon>Aquipseudomonas</taxon>
    </lineage>
</organism>
<sequence length="263" mass="27817">MSKQLGKALITGASAGIGATYAERLARRGHNLLLVARDIQRLEAMADRLSQEYGVKVEVLKADLGDKAELKAVEDRLRSDGELGLLVNNAGIATNGTLAEADLDLAEKLIQLNVVALTRLAAVAAAQFSTRGRGAIINLASVVALAPEMFNAVYSASKAYVLSLTQTLNGELAGKGVQVQAVLPGVTRTEIWERSGMDGSQLPPEMIMEVGEMVDAALAGFDQGELVTIPSLPDAADWQAFVAARSALGPNLSRNHAAPRYKR</sequence>
<dbReference type="AlphaFoldDB" id="A0A5C7W5V8"/>
<dbReference type="PANTHER" id="PTHR42901:SF1">
    <property type="entry name" value="ALCOHOL DEHYDROGENASE"/>
    <property type="match status" value="1"/>
</dbReference>
<comment type="similarity">
    <text evidence="1 3">Belongs to the short-chain dehydrogenases/reductases (SDR) family.</text>
</comment>
<dbReference type="InterPro" id="IPR002347">
    <property type="entry name" value="SDR_fam"/>
</dbReference>
<keyword evidence="2" id="KW-0560">Oxidoreductase</keyword>
<dbReference type="PANTHER" id="PTHR42901">
    <property type="entry name" value="ALCOHOL DEHYDROGENASE"/>
    <property type="match status" value="1"/>
</dbReference>
<dbReference type="CDD" id="cd05233">
    <property type="entry name" value="SDR_c"/>
    <property type="match status" value="1"/>
</dbReference>
<evidence type="ECO:0000313" key="5">
    <source>
        <dbReference type="Proteomes" id="UP000321110"/>
    </source>
</evidence>
<dbReference type="InterPro" id="IPR036291">
    <property type="entry name" value="NAD(P)-bd_dom_sf"/>
</dbReference>
<protein>
    <submittedName>
        <fullName evidence="4">SDR family oxidoreductase</fullName>
    </submittedName>
</protein>
<comment type="caution">
    <text evidence="4">The sequence shown here is derived from an EMBL/GenBank/DDBJ whole genome shotgun (WGS) entry which is preliminary data.</text>
</comment>
<evidence type="ECO:0000256" key="2">
    <source>
        <dbReference type="ARBA" id="ARBA00023002"/>
    </source>
</evidence>
<dbReference type="Pfam" id="PF00106">
    <property type="entry name" value="adh_short"/>
    <property type="match status" value="1"/>
</dbReference>
<reference evidence="4 5" key="1">
    <citation type="submission" date="2018-09" db="EMBL/GenBank/DDBJ databases">
        <title>Metagenome Assembled Genomes from an Advanced Water Purification Facility.</title>
        <authorList>
            <person name="Stamps B.W."/>
            <person name="Spear J.R."/>
        </authorList>
    </citation>
    <scope>NUCLEOTIDE SEQUENCE [LARGE SCALE GENOMIC DNA]</scope>
    <source>
        <strain evidence="4">Bin_52_1</strain>
    </source>
</reference>
<proteinExistence type="inferred from homology"/>
<accession>A0A5C7W5V8</accession>
<dbReference type="EMBL" id="SSFO01000134">
    <property type="protein sequence ID" value="TXI32820.1"/>
    <property type="molecule type" value="Genomic_DNA"/>
</dbReference>
<name>A0A5C7W5V8_AQUAC</name>
<evidence type="ECO:0000256" key="1">
    <source>
        <dbReference type="ARBA" id="ARBA00006484"/>
    </source>
</evidence>
<dbReference type="Proteomes" id="UP000321110">
    <property type="component" value="Unassembled WGS sequence"/>
</dbReference>
<dbReference type="GO" id="GO:0016491">
    <property type="term" value="F:oxidoreductase activity"/>
    <property type="evidence" value="ECO:0007669"/>
    <property type="project" value="UniProtKB-KW"/>
</dbReference>
<gene>
    <name evidence="4" type="ORF">E6Q69_08030</name>
</gene>
<evidence type="ECO:0000256" key="3">
    <source>
        <dbReference type="RuleBase" id="RU000363"/>
    </source>
</evidence>